<evidence type="ECO:0000313" key="5">
    <source>
        <dbReference type="EMBL" id="KAF0893962.1"/>
    </source>
</evidence>
<dbReference type="InterPro" id="IPR035979">
    <property type="entry name" value="RBD_domain_sf"/>
</dbReference>
<accession>A0A6G1C1C3</accession>
<keyword evidence="6" id="KW-1185">Reference proteome</keyword>
<feature type="compositionally biased region" description="Basic and acidic residues" evidence="3">
    <location>
        <begin position="1"/>
        <end position="15"/>
    </location>
</feature>
<evidence type="ECO:0000313" key="6">
    <source>
        <dbReference type="Proteomes" id="UP000479710"/>
    </source>
</evidence>
<dbReference type="PROSITE" id="PS50102">
    <property type="entry name" value="RRM"/>
    <property type="match status" value="1"/>
</dbReference>
<feature type="region of interest" description="Disordered" evidence="3">
    <location>
        <begin position="1"/>
        <end position="83"/>
    </location>
</feature>
<evidence type="ECO:0000256" key="1">
    <source>
        <dbReference type="ARBA" id="ARBA00022884"/>
    </source>
</evidence>
<dbReference type="EMBL" id="SPHZ02000011">
    <property type="protein sequence ID" value="KAF0893962.1"/>
    <property type="molecule type" value="Genomic_DNA"/>
</dbReference>
<dbReference type="Proteomes" id="UP000479710">
    <property type="component" value="Unassembled WGS sequence"/>
</dbReference>
<dbReference type="Pfam" id="PF00076">
    <property type="entry name" value="RRM_1"/>
    <property type="match status" value="1"/>
</dbReference>
<gene>
    <name evidence="5" type="ORF">E2562_033380</name>
</gene>
<evidence type="ECO:0000256" key="3">
    <source>
        <dbReference type="SAM" id="MobiDB-lite"/>
    </source>
</evidence>
<proteinExistence type="predicted"/>
<organism evidence="5 6">
    <name type="scientific">Oryza meyeriana var. granulata</name>
    <dbReference type="NCBI Taxonomy" id="110450"/>
    <lineage>
        <taxon>Eukaryota</taxon>
        <taxon>Viridiplantae</taxon>
        <taxon>Streptophyta</taxon>
        <taxon>Embryophyta</taxon>
        <taxon>Tracheophyta</taxon>
        <taxon>Spermatophyta</taxon>
        <taxon>Magnoliopsida</taxon>
        <taxon>Liliopsida</taxon>
        <taxon>Poales</taxon>
        <taxon>Poaceae</taxon>
        <taxon>BOP clade</taxon>
        <taxon>Oryzoideae</taxon>
        <taxon>Oryzeae</taxon>
        <taxon>Oryzinae</taxon>
        <taxon>Oryza</taxon>
        <taxon>Oryza meyeriana</taxon>
    </lineage>
</organism>
<dbReference type="PANTHER" id="PTHR10352">
    <property type="entry name" value="EUKARYOTIC TRANSLATION INITIATION FACTOR 3 SUBUNIT G"/>
    <property type="match status" value="1"/>
</dbReference>
<reference evidence="5 6" key="1">
    <citation type="submission" date="2019-11" db="EMBL/GenBank/DDBJ databases">
        <title>Whole genome sequence of Oryza granulata.</title>
        <authorList>
            <person name="Li W."/>
        </authorList>
    </citation>
    <scope>NUCLEOTIDE SEQUENCE [LARGE SCALE GENOMIC DNA]</scope>
    <source>
        <strain evidence="6">cv. Menghai</strain>
        <tissue evidence="5">Leaf</tissue>
    </source>
</reference>
<keyword evidence="1 2" id="KW-0694">RNA-binding</keyword>
<protein>
    <recommendedName>
        <fullName evidence="4">RRM domain-containing protein</fullName>
    </recommendedName>
</protein>
<dbReference type="InterPro" id="IPR000504">
    <property type="entry name" value="RRM_dom"/>
</dbReference>
<evidence type="ECO:0000256" key="2">
    <source>
        <dbReference type="PROSITE-ProRule" id="PRU00176"/>
    </source>
</evidence>
<evidence type="ECO:0000259" key="4">
    <source>
        <dbReference type="PROSITE" id="PS50102"/>
    </source>
</evidence>
<dbReference type="GO" id="GO:0003723">
    <property type="term" value="F:RNA binding"/>
    <property type="evidence" value="ECO:0007669"/>
    <property type="project" value="UniProtKB-UniRule"/>
</dbReference>
<sequence length="159" mass="17857">MNISEKKQRPARQDETDYLNSQTKPEEDIRNQDPWESKLSDETDYLKSQTKPEEDIRNQDPWESSKGPPGRTGSPPGAASSTNLPASCCHCAGRLTGLFAQFGPLRMYHAAMRDDGEVCGGFGCVVFERHEDAEKAIDELNCYYVDGHSLRVDWVYPSP</sequence>
<name>A0A6G1C1C3_9ORYZ</name>
<dbReference type="SUPFAM" id="SSF54928">
    <property type="entry name" value="RNA-binding domain, RBD"/>
    <property type="match status" value="1"/>
</dbReference>
<dbReference type="OrthoDB" id="2011769at2759"/>
<comment type="caution">
    <text evidence="5">The sequence shown here is derived from an EMBL/GenBank/DDBJ whole genome shotgun (WGS) entry which is preliminary data.</text>
</comment>
<feature type="domain" description="RRM" evidence="4">
    <location>
        <begin position="83"/>
        <end position="157"/>
    </location>
</feature>
<dbReference type="AlphaFoldDB" id="A0A6G1C1C3"/>
<dbReference type="Gene3D" id="3.30.70.330">
    <property type="match status" value="1"/>
</dbReference>
<feature type="compositionally biased region" description="Basic and acidic residues" evidence="3">
    <location>
        <begin position="24"/>
        <end position="60"/>
    </location>
</feature>
<dbReference type="InterPro" id="IPR012677">
    <property type="entry name" value="Nucleotide-bd_a/b_plait_sf"/>
</dbReference>